<dbReference type="InterPro" id="IPR008978">
    <property type="entry name" value="HSP20-like_chaperone"/>
</dbReference>
<accession>A0A854Q946</accession>
<evidence type="ECO:0000256" key="1">
    <source>
        <dbReference type="SAM" id="MobiDB-lite"/>
    </source>
</evidence>
<dbReference type="PANTHER" id="PTHR45862">
    <property type="entry name" value="PROTEIN SGT1 HOMOLOG"/>
    <property type="match status" value="1"/>
</dbReference>
<dbReference type="InterPro" id="IPR007052">
    <property type="entry name" value="CS_dom"/>
</dbReference>
<feature type="compositionally biased region" description="Polar residues" evidence="1">
    <location>
        <begin position="199"/>
        <end position="220"/>
    </location>
</feature>
<dbReference type="CDD" id="cd06466">
    <property type="entry name" value="p23_CS_SGT1_like"/>
    <property type="match status" value="1"/>
</dbReference>
<gene>
    <name evidence="4" type="ORF">C361_06637</name>
</gene>
<evidence type="ECO:0000259" key="3">
    <source>
        <dbReference type="PROSITE" id="PS51203"/>
    </source>
</evidence>
<dbReference type="InterPro" id="IPR007699">
    <property type="entry name" value="SGS_dom"/>
</dbReference>
<reference evidence="4 5" key="1">
    <citation type="submission" date="2017-06" db="EMBL/GenBank/DDBJ databases">
        <title>Global population genomics of the pathogenic fungus Cryptococcus neoformans var. grubii.</title>
        <authorList>
            <person name="Cuomo C."/>
            <person name="Litvintseva A."/>
            <person name="Chen Y."/>
            <person name="Young S."/>
            <person name="Zeng Q."/>
            <person name="Chapman S."/>
            <person name="Gujja S."/>
            <person name="Saif S."/>
            <person name="Birren B."/>
        </authorList>
    </citation>
    <scope>NUCLEOTIDE SEQUENCE [LARGE SCALE GENOMIC DNA]</scope>
    <source>
        <strain evidence="4 5">Tu259-1</strain>
    </source>
</reference>
<feature type="compositionally biased region" description="Basic and acidic residues" evidence="1">
    <location>
        <begin position="145"/>
        <end position="156"/>
    </location>
</feature>
<organism evidence="4 5">
    <name type="scientific">Cryptococcus neoformans Tu259-1</name>
    <dbReference type="NCBI Taxonomy" id="1230072"/>
    <lineage>
        <taxon>Eukaryota</taxon>
        <taxon>Fungi</taxon>
        <taxon>Dikarya</taxon>
        <taxon>Basidiomycota</taxon>
        <taxon>Agaricomycotina</taxon>
        <taxon>Tremellomycetes</taxon>
        <taxon>Tremellales</taxon>
        <taxon>Cryptococcaceae</taxon>
        <taxon>Cryptococcus</taxon>
        <taxon>Cryptococcus neoformans species complex</taxon>
    </lineage>
</organism>
<name>A0A854Q946_CRYNE</name>
<protein>
    <submittedName>
        <fullName evidence="4">Uncharacterized protein</fullName>
    </submittedName>
</protein>
<evidence type="ECO:0000313" key="5">
    <source>
        <dbReference type="Proteomes" id="UP000199727"/>
    </source>
</evidence>
<feature type="domain" description="CS" evidence="3">
    <location>
        <begin position="5"/>
        <end position="98"/>
    </location>
</feature>
<dbReference type="PROSITE" id="PS51048">
    <property type="entry name" value="SGS"/>
    <property type="match status" value="1"/>
</dbReference>
<dbReference type="EMBL" id="AMKT01000098">
    <property type="protein sequence ID" value="OXG11530.1"/>
    <property type="molecule type" value="Genomic_DNA"/>
</dbReference>
<evidence type="ECO:0000313" key="4">
    <source>
        <dbReference type="EMBL" id="OXG11530.1"/>
    </source>
</evidence>
<dbReference type="InterPro" id="IPR044563">
    <property type="entry name" value="Sgt1-like"/>
</dbReference>
<dbReference type="Proteomes" id="UP000199727">
    <property type="component" value="Unassembled WGS sequence"/>
</dbReference>
<dbReference type="Gene3D" id="2.60.40.790">
    <property type="match status" value="1"/>
</dbReference>
<feature type="region of interest" description="Disordered" evidence="1">
    <location>
        <begin position="195"/>
        <end position="232"/>
    </location>
</feature>
<dbReference type="Pfam" id="PF04969">
    <property type="entry name" value="CS"/>
    <property type="match status" value="1"/>
</dbReference>
<feature type="domain" description="SGS" evidence="2">
    <location>
        <begin position="142"/>
        <end position="232"/>
    </location>
</feature>
<dbReference type="PROSITE" id="PS51203">
    <property type="entry name" value="CS"/>
    <property type="match status" value="1"/>
</dbReference>
<comment type="caution">
    <text evidence="4">The sequence shown here is derived from an EMBL/GenBank/DDBJ whole genome shotgun (WGS) entry which is preliminary data.</text>
</comment>
<dbReference type="AlphaFoldDB" id="A0A854Q946"/>
<feature type="compositionally biased region" description="Low complexity" evidence="1">
    <location>
        <begin position="120"/>
        <end position="131"/>
    </location>
</feature>
<evidence type="ECO:0000259" key="2">
    <source>
        <dbReference type="PROSITE" id="PS51048"/>
    </source>
</evidence>
<feature type="region of interest" description="Disordered" evidence="1">
    <location>
        <begin position="111"/>
        <end position="175"/>
    </location>
</feature>
<proteinExistence type="predicted"/>
<dbReference type="SUPFAM" id="SSF49764">
    <property type="entry name" value="HSP20-like chaperones"/>
    <property type="match status" value="1"/>
</dbReference>
<dbReference type="Pfam" id="PF05002">
    <property type="entry name" value="SGS"/>
    <property type="match status" value="1"/>
</dbReference>
<sequence length="232" mass="25086">MVKDILIPRYDFYQTPNELILALYIKGYDKLRDEVKVEFGTDFVIITLPALAPSTEEERITLQPLASALSPGSTYRVLGTKIELKLAKAGGMTWPSLLAGEGKGAVVLPQQQQVPEAETSRSVSGSGSTSGLKTDAAMGEATGQEGEKKKKNWDKIVDDDEEPDPSDPNAGGDAALQKFFAQIYGNADEDTKRAMIKSFTESGGTTLSTDWSSIGKQTTPVRPPEGVEPRKF</sequence>
<dbReference type="OrthoDB" id="1898560at2759"/>
<dbReference type="GO" id="GO:0051087">
    <property type="term" value="F:protein-folding chaperone binding"/>
    <property type="evidence" value="ECO:0007669"/>
    <property type="project" value="InterPro"/>
</dbReference>